<dbReference type="EMBL" id="BQXS01003920">
    <property type="protein sequence ID" value="GKT35809.1"/>
    <property type="molecule type" value="Genomic_DNA"/>
</dbReference>
<reference evidence="1" key="1">
    <citation type="submission" date="2022-03" db="EMBL/GenBank/DDBJ databases">
        <title>Draft genome sequence of Aduncisulcus paluster, a free-living microaerophilic Fornicata.</title>
        <authorList>
            <person name="Yuyama I."/>
            <person name="Kume K."/>
            <person name="Tamura T."/>
            <person name="Inagaki Y."/>
            <person name="Hashimoto T."/>
        </authorList>
    </citation>
    <scope>NUCLEOTIDE SEQUENCE</scope>
    <source>
        <strain evidence="1">NY0171</strain>
    </source>
</reference>
<sequence length="120" mass="13054">VGDDDSEGISYTSGKTAARFQDIEGQALAGAFNNPDDDANKKGYKIWFAGKPIYVFGEGDSGVYNANSGKFEHTGQYQLKLIRTRTGVYLSVLTAEGVAAPAVIGEEILWEIKEQLPRSY</sequence>
<feature type="non-terminal residue" evidence="1">
    <location>
        <position position="1"/>
    </location>
</feature>
<organism evidence="1 2">
    <name type="scientific">Aduncisulcus paluster</name>
    <dbReference type="NCBI Taxonomy" id="2918883"/>
    <lineage>
        <taxon>Eukaryota</taxon>
        <taxon>Metamonada</taxon>
        <taxon>Carpediemonas-like organisms</taxon>
        <taxon>Aduncisulcus</taxon>
    </lineage>
</organism>
<name>A0ABQ5KTM5_9EUKA</name>
<gene>
    <name evidence="1" type="ORF">ADUPG1_003057</name>
</gene>
<protein>
    <submittedName>
        <fullName evidence="1">Outer membrane protein assembly factor BamC</fullName>
    </submittedName>
</protein>
<comment type="caution">
    <text evidence="1">The sequence shown here is derived from an EMBL/GenBank/DDBJ whole genome shotgun (WGS) entry which is preliminary data.</text>
</comment>
<dbReference type="Proteomes" id="UP001057375">
    <property type="component" value="Unassembled WGS sequence"/>
</dbReference>
<keyword evidence="2" id="KW-1185">Reference proteome</keyword>
<accession>A0ABQ5KTM5</accession>
<proteinExistence type="predicted"/>
<evidence type="ECO:0000313" key="2">
    <source>
        <dbReference type="Proteomes" id="UP001057375"/>
    </source>
</evidence>
<evidence type="ECO:0000313" key="1">
    <source>
        <dbReference type="EMBL" id="GKT35809.1"/>
    </source>
</evidence>